<dbReference type="SUPFAM" id="SSF49764">
    <property type="entry name" value="HSP20-like chaperones"/>
    <property type="match status" value="1"/>
</dbReference>
<evidence type="ECO:0000313" key="5">
    <source>
        <dbReference type="EMBL" id="MFD2157628.1"/>
    </source>
</evidence>
<feature type="region of interest" description="Disordered" evidence="3">
    <location>
        <begin position="1"/>
        <end position="27"/>
    </location>
</feature>
<name>A0ABW4Z6V4_9BACT</name>
<protein>
    <submittedName>
        <fullName evidence="5">Hsp20/alpha crystallin family protein</fullName>
    </submittedName>
</protein>
<organism evidence="5 6">
    <name type="scientific">Rubritalea tangerina</name>
    <dbReference type="NCBI Taxonomy" id="430798"/>
    <lineage>
        <taxon>Bacteria</taxon>
        <taxon>Pseudomonadati</taxon>
        <taxon>Verrucomicrobiota</taxon>
        <taxon>Verrucomicrobiia</taxon>
        <taxon>Verrucomicrobiales</taxon>
        <taxon>Rubritaleaceae</taxon>
        <taxon>Rubritalea</taxon>
    </lineage>
</organism>
<accession>A0ABW4Z6V4</accession>
<sequence length="123" mass="13765">MNQLCNNPASGIETKNTVRPHYQTNPNETGVTVTVDLPGVSKEQLAITTEKQRVQLKAKRNDALPEGWKPVRSYSPITAYELQLNVHPDLDPSSIEAHFNLGVLTLHIGRRKESLPRQIEISN</sequence>
<comment type="similarity">
    <text evidence="1 2">Belongs to the small heat shock protein (HSP20) family.</text>
</comment>
<comment type="caution">
    <text evidence="5">The sequence shown here is derived from an EMBL/GenBank/DDBJ whole genome shotgun (WGS) entry which is preliminary data.</text>
</comment>
<reference evidence="6" key="1">
    <citation type="journal article" date="2019" name="Int. J. Syst. Evol. Microbiol.">
        <title>The Global Catalogue of Microorganisms (GCM) 10K type strain sequencing project: providing services to taxonomists for standard genome sequencing and annotation.</title>
        <authorList>
            <consortium name="The Broad Institute Genomics Platform"/>
            <consortium name="The Broad Institute Genome Sequencing Center for Infectious Disease"/>
            <person name="Wu L."/>
            <person name="Ma J."/>
        </authorList>
    </citation>
    <scope>NUCLEOTIDE SEQUENCE [LARGE SCALE GENOMIC DNA]</scope>
    <source>
        <strain evidence="6">CCUG 57942</strain>
    </source>
</reference>
<evidence type="ECO:0000313" key="6">
    <source>
        <dbReference type="Proteomes" id="UP001597389"/>
    </source>
</evidence>
<evidence type="ECO:0000256" key="3">
    <source>
        <dbReference type="SAM" id="MobiDB-lite"/>
    </source>
</evidence>
<feature type="domain" description="SHSP" evidence="4">
    <location>
        <begin position="13"/>
        <end position="123"/>
    </location>
</feature>
<dbReference type="InterPro" id="IPR008978">
    <property type="entry name" value="HSP20-like_chaperone"/>
</dbReference>
<dbReference type="Pfam" id="PF00011">
    <property type="entry name" value="HSP20"/>
    <property type="match status" value="1"/>
</dbReference>
<dbReference type="EMBL" id="JBHUJB010000009">
    <property type="protein sequence ID" value="MFD2157628.1"/>
    <property type="molecule type" value="Genomic_DNA"/>
</dbReference>
<keyword evidence="6" id="KW-1185">Reference proteome</keyword>
<dbReference type="Proteomes" id="UP001597389">
    <property type="component" value="Unassembled WGS sequence"/>
</dbReference>
<dbReference type="Gene3D" id="2.60.40.790">
    <property type="match status" value="1"/>
</dbReference>
<evidence type="ECO:0000259" key="4">
    <source>
        <dbReference type="PROSITE" id="PS01031"/>
    </source>
</evidence>
<evidence type="ECO:0000256" key="2">
    <source>
        <dbReference type="RuleBase" id="RU003616"/>
    </source>
</evidence>
<dbReference type="CDD" id="cd06464">
    <property type="entry name" value="ACD_sHsps-like"/>
    <property type="match status" value="1"/>
</dbReference>
<proteinExistence type="inferred from homology"/>
<evidence type="ECO:0000256" key="1">
    <source>
        <dbReference type="PROSITE-ProRule" id="PRU00285"/>
    </source>
</evidence>
<dbReference type="InterPro" id="IPR002068">
    <property type="entry name" value="A-crystallin/Hsp20_dom"/>
</dbReference>
<gene>
    <name evidence="5" type="ORF">ACFSW8_01805</name>
</gene>
<dbReference type="RefSeq" id="WP_377089925.1">
    <property type="nucleotide sequence ID" value="NZ_JBHSJL010000014.1"/>
</dbReference>
<dbReference type="PROSITE" id="PS01031">
    <property type="entry name" value="SHSP"/>
    <property type="match status" value="1"/>
</dbReference>